<gene>
    <name evidence="1" type="ORF">ENT73_04850</name>
</gene>
<protein>
    <submittedName>
        <fullName evidence="1">Uncharacterized protein</fullName>
    </submittedName>
</protein>
<dbReference type="EMBL" id="DSZU01000081">
    <property type="protein sequence ID" value="HGV55398.1"/>
    <property type="molecule type" value="Genomic_DNA"/>
</dbReference>
<reference evidence="1" key="1">
    <citation type="journal article" date="2020" name="mSystems">
        <title>Genome- and Community-Level Interaction Insights into Carbon Utilization and Element Cycling Functions of Hydrothermarchaeota in Hydrothermal Sediment.</title>
        <authorList>
            <person name="Zhou Z."/>
            <person name="Liu Y."/>
            <person name="Xu W."/>
            <person name="Pan J."/>
            <person name="Luo Z.H."/>
            <person name="Li M."/>
        </authorList>
    </citation>
    <scope>NUCLEOTIDE SEQUENCE [LARGE SCALE GENOMIC DNA]</scope>
    <source>
        <strain evidence="1">SpSt-605</strain>
    </source>
</reference>
<sequence length="271" mass="31671">MKEISELLERELKTSLRLLKKKLRLNKCLVPKPPEIGDLRRLEAMPPIYLLLVEEYPLHEEKLFKCLVFSEDIELGTLKGDTPFILLERERTILVGLPLWIYSMDALLQDYSTWIGSFTLEKIEEFIHYAEKTPIPETPQGEYIKAIAKFLSPINTSSLFEYLESLEKEAPQILRLEERVFEPYREYQFSLAASSKRIFKGENWLALVEESESKARLILYLPQDYLGKKIKITLDEKVLFEGELESDQIILEDIPLFSDYSFLEEALSVQI</sequence>
<name>A0A832GLE5_9BACT</name>
<proteinExistence type="predicted"/>
<dbReference type="AlphaFoldDB" id="A0A832GLE5"/>
<accession>A0A832GLE5</accession>
<organism evidence="1">
    <name type="scientific">Caldimicrobium thiodismutans</name>
    <dbReference type="NCBI Taxonomy" id="1653476"/>
    <lineage>
        <taxon>Bacteria</taxon>
        <taxon>Pseudomonadati</taxon>
        <taxon>Thermodesulfobacteriota</taxon>
        <taxon>Thermodesulfobacteria</taxon>
        <taxon>Thermodesulfobacteriales</taxon>
        <taxon>Thermodesulfobacteriaceae</taxon>
        <taxon>Caldimicrobium</taxon>
    </lineage>
</organism>
<evidence type="ECO:0000313" key="1">
    <source>
        <dbReference type="EMBL" id="HGV55398.1"/>
    </source>
</evidence>
<comment type="caution">
    <text evidence="1">The sequence shown here is derived from an EMBL/GenBank/DDBJ whole genome shotgun (WGS) entry which is preliminary data.</text>
</comment>